<name>A0ABP0GSZ9_CLALP</name>
<comment type="caution">
    <text evidence="1">The sequence shown here is derived from an EMBL/GenBank/DDBJ whole genome shotgun (WGS) entry which is preliminary data.</text>
</comment>
<proteinExistence type="predicted"/>
<evidence type="ECO:0000313" key="1">
    <source>
        <dbReference type="EMBL" id="CAK8693964.1"/>
    </source>
</evidence>
<sequence>MNQHLRSRMRNLFTFPDIYTKWDKRKTNVRRLYENRSHCKDADQASPMLSHISKELTAISYTTTFRKEVVAWLRQIIVTNRFRDAM</sequence>
<protein>
    <submittedName>
        <fullName evidence="1">Uncharacterized protein</fullName>
    </submittedName>
</protein>
<evidence type="ECO:0000313" key="2">
    <source>
        <dbReference type="Proteomes" id="UP001642483"/>
    </source>
</evidence>
<keyword evidence="2" id="KW-1185">Reference proteome</keyword>
<dbReference type="Proteomes" id="UP001642483">
    <property type="component" value="Unassembled WGS sequence"/>
</dbReference>
<gene>
    <name evidence="1" type="ORF">CVLEPA_LOCUS27246</name>
</gene>
<dbReference type="EMBL" id="CAWYQH010000141">
    <property type="protein sequence ID" value="CAK8693964.1"/>
    <property type="molecule type" value="Genomic_DNA"/>
</dbReference>
<accession>A0ABP0GSZ9</accession>
<organism evidence="1 2">
    <name type="scientific">Clavelina lepadiformis</name>
    <name type="common">Light-bulb sea squirt</name>
    <name type="synonym">Ascidia lepadiformis</name>
    <dbReference type="NCBI Taxonomy" id="159417"/>
    <lineage>
        <taxon>Eukaryota</taxon>
        <taxon>Metazoa</taxon>
        <taxon>Chordata</taxon>
        <taxon>Tunicata</taxon>
        <taxon>Ascidiacea</taxon>
        <taxon>Aplousobranchia</taxon>
        <taxon>Clavelinidae</taxon>
        <taxon>Clavelina</taxon>
    </lineage>
</organism>
<reference evidence="1 2" key="1">
    <citation type="submission" date="2024-02" db="EMBL/GenBank/DDBJ databases">
        <authorList>
            <person name="Daric V."/>
            <person name="Darras S."/>
        </authorList>
    </citation>
    <scope>NUCLEOTIDE SEQUENCE [LARGE SCALE GENOMIC DNA]</scope>
</reference>